<dbReference type="InterPro" id="IPR041490">
    <property type="entry name" value="KstR2_TetR_C"/>
</dbReference>
<evidence type="ECO:0000313" key="4">
    <source>
        <dbReference type="EMBL" id="MFD1812863.1"/>
    </source>
</evidence>
<gene>
    <name evidence="4" type="ORF">ACFSJG_11605</name>
</gene>
<keyword evidence="5" id="KW-1185">Reference proteome</keyword>
<feature type="DNA-binding region" description="H-T-H motif" evidence="2">
    <location>
        <begin position="41"/>
        <end position="60"/>
    </location>
</feature>
<proteinExistence type="predicted"/>
<evidence type="ECO:0000313" key="5">
    <source>
        <dbReference type="Proteomes" id="UP001597286"/>
    </source>
</evidence>
<dbReference type="Proteomes" id="UP001597286">
    <property type="component" value="Unassembled WGS sequence"/>
</dbReference>
<dbReference type="Pfam" id="PF00440">
    <property type="entry name" value="TetR_N"/>
    <property type="match status" value="1"/>
</dbReference>
<name>A0ABW4P4D8_9NOCA</name>
<comment type="caution">
    <text evidence="4">The sequence shown here is derived from an EMBL/GenBank/DDBJ whole genome shotgun (WGS) entry which is preliminary data.</text>
</comment>
<evidence type="ECO:0000256" key="2">
    <source>
        <dbReference type="PROSITE-ProRule" id="PRU00335"/>
    </source>
</evidence>
<dbReference type="Gene3D" id="1.10.357.10">
    <property type="entry name" value="Tetracycline Repressor, domain 2"/>
    <property type="match status" value="1"/>
</dbReference>
<dbReference type="InterPro" id="IPR050109">
    <property type="entry name" value="HTH-type_TetR-like_transc_reg"/>
</dbReference>
<dbReference type="InterPro" id="IPR009057">
    <property type="entry name" value="Homeodomain-like_sf"/>
</dbReference>
<feature type="domain" description="HTH tetR-type" evidence="3">
    <location>
        <begin position="18"/>
        <end position="78"/>
    </location>
</feature>
<evidence type="ECO:0000256" key="1">
    <source>
        <dbReference type="ARBA" id="ARBA00023125"/>
    </source>
</evidence>
<evidence type="ECO:0000259" key="3">
    <source>
        <dbReference type="PROSITE" id="PS50977"/>
    </source>
</evidence>
<dbReference type="SUPFAM" id="SSF46689">
    <property type="entry name" value="Homeodomain-like"/>
    <property type="match status" value="1"/>
</dbReference>
<dbReference type="PROSITE" id="PS50977">
    <property type="entry name" value="HTH_TETR_2"/>
    <property type="match status" value="1"/>
</dbReference>
<dbReference type="EMBL" id="JBHUFB010000010">
    <property type="protein sequence ID" value="MFD1812863.1"/>
    <property type="molecule type" value="Genomic_DNA"/>
</dbReference>
<protein>
    <submittedName>
        <fullName evidence="4">TetR/AcrR family transcriptional regulator</fullName>
    </submittedName>
</protein>
<dbReference type="PANTHER" id="PTHR30055">
    <property type="entry name" value="HTH-TYPE TRANSCRIPTIONAL REGULATOR RUTR"/>
    <property type="match status" value="1"/>
</dbReference>
<keyword evidence="1 2" id="KW-0238">DNA-binding</keyword>
<sequence>MRTDVAYRPTEKTRAAKAQRRAALLTEATELVAEGGFTAATVKAIAERCEVSVGSVYSHFDGSTDLLASVFRRGADQELEAVRAAVAATEGGANRLRALVETFAQRAIRGRQLAWSLLFEPVDPRIDAERLAYRADYHALTTEILRDGMESGEFPRQHLEVTATALIGAISEALTGRLSPTHAVTTDADDADTVEAILRFCLHGVGHVAPETRSTNPSPDEGIDP</sequence>
<dbReference type="Pfam" id="PF17932">
    <property type="entry name" value="TetR_C_24"/>
    <property type="match status" value="1"/>
</dbReference>
<organism evidence="4 5">
    <name type="scientific">Rhodococcus gannanensis</name>
    <dbReference type="NCBI Taxonomy" id="1960308"/>
    <lineage>
        <taxon>Bacteria</taxon>
        <taxon>Bacillati</taxon>
        <taxon>Actinomycetota</taxon>
        <taxon>Actinomycetes</taxon>
        <taxon>Mycobacteriales</taxon>
        <taxon>Nocardiaceae</taxon>
        <taxon>Rhodococcus</taxon>
    </lineage>
</organism>
<dbReference type="RefSeq" id="WP_378485384.1">
    <property type="nucleotide sequence ID" value="NZ_JBHUFB010000010.1"/>
</dbReference>
<dbReference type="PANTHER" id="PTHR30055:SF226">
    <property type="entry name" value="HTH-TYPE TRANSCRIPTIONAL REGULATOR PKSA"/>
    <property type="match status" value="1"/>
</dbReference>
<reference evidence="5" key="1">
    <citation type="journal article" date="2019" name="Int. J. Syst. Evol. Microbiol.">
        <title>The Global Catalogue of Microorganisms (GCM) 10K type strain sequencing project: providing services to taxonomists for standard genome sequencing and annotation.</title>
        <authorList>
            <consortium name="The Broad Institute Genomics Platform"/>
            <consortium name="The Broad Institute Genome Sequencing Center for Infectious Disease"/>
            <person name="Wu L."/>
            <person name="Ma J."/>
        </authorList>
    </citation>
    <scope>NUCLEOTIDE SEQUENCE [LARGE SCALE GENOMIC DNA]</scope>
    <source>
        <strain evidence="5">DT72</strain>
    </source>
</reference>
<dbReference type="InterPro" id="IPR036271">
    <property type="entry name" value="Tet_transcr_reg_TetR-rel_C_sf"/>
</dbReference>
<dbReference type="InterPro" id="IPR001647">
    <property type="entry name" value="HTH_TetR"/>
</dbReference>
<accession>A0ABW4P4D8</accession>
<dbReference type="SUPFAM" id="SSF48498">
    <property type="entry name" value="Tetracyclin repressor-like, C-terminal domain"/>
    <property type="match status" value="1"/>
</dbReference>
<dbReference type="PRINTS" id="PR00455">
    <property type="entry name" value="HTHTETR"/>
</dbReference>